<evidence type="ECO:0000313" key="9">
    <source>
        <dbReference type="EMBL" id="MFC3880792.1"/>
    </source>
</evidence>
<feature type="transmembrane region" description="Helical" evidence="8">
    <location>
        <begin position="59"/>
        <end position="80"/>
    </location>
</feature>
<organism evidence="9 10">
    <name type="scientific">Algoriphagus namhaensis</name>
    <dbReference type="NCBI Taxonomy" id="915353"/>
    <lineage>
        <taxon>Bacteria</taxon>
        <taxon>Pseudomonadati</taxon>
        <taxon>Bacteroidota</taxon>
        <taxon>Cytophagia</taxon>
        <taxon>Cytophagales</taxon>
        <taxon>Cyclobacteriaceae</taxon>
        <taxon>Algoriphagus</taxon>
    </lineage>
</organism>
<evidence type="ECO:0000256" key="8">
    <source>
        <dbReference type="SAM" id="Phobius"/>
    </source>
</evidence>
<evidence type="ECO:0000313" key="10">
    <source>
        <dbReference type="Proteomes" id="UP001595805"/>
    </source>
</evidence>
<comment type="subcellular location">
    <subcellularLocation>
        <location evidence="1">Cell membrane</location>
        <topology evidence="1">Multi-pass membrane protein</topology>
    </subcellularLocation>
</comment>
<proteinExistence type="inferred from homology"/>
<evidence type="ECO:0000256" key="3">
    <source>
        <dbReference type="ARBA" id="ARBA00022448"/>
    </source>
</evidence>
<reference evidence="10" key="1">
    <citation type="journal article" date="2019" name="Int. J. Syst. Evol. Microbiol.">
        <title>The Global Catalogue of Microorganisms (GCM) 10K type strain sequencing project: providing services to taxonomists for standard genome sequencing and annotation.</title>
        <authorList>
            <consortium name="The Broad Institute Genomics Platform"/>
            <consortium name="The Broad Institute Genome Sequencing Center for Infectious Disease"/>
            <person name="Wu L."/>
            <person name="Ma J."/>
        </authorList>
    </citation>
    <scope>NUCLEOTIDE SEQUENCE [LARGE SCALE GENOMIC DNA]</scope>
    <source>
        <strain evidence="10">CCUG 60523</strain>
    </source>
</reference>
<feature type="transmembrane region" description="Helical" evidence="8">
    <location>
        <begin position="144"/>
        <end position="161"/>
    </location>
</feature>
<dbReference type="PANTHER" id="PTHR21716">
    <property type="entry name" value="TRANSMEMBRANE PROTEIN"/>
    <property type="match status" value="1"/>
</dbReference>
<keyword evidence="4" id="KW-1003">Cell membrane</keyword>
<keyword evidence="5 8" id="KW-0812">Transmembrane</keyword>
<comment type="similarity">
    <text evidence="2">Belongs to the autoinducer-2 exporter (AI-2E) (TC 2.A.86) family.</text>
</comment>
<protein>
    <submittedName>
        <fullName evidence="9">AI-2E family transporter</fullName>
    </submittedName>
</protein>
<feature type="transmembrane region" description="Helical" evidence="8">
    <location>
        <begin position="223"/>
        <end position="252"/>
    </location>
</feature>
<evidence type="ECO:0000256" key="7">
    <source>
        <dbReference type="ARBA" id="ARBA00023136"/>
    </source>
</evidence>
<gene>
    <name evidence="9" type="ORF">ACFOSV_11410</name>
</gene>
<keyword evidence="3" id="KW-0813">Transport</keyword>
<feature type="transmembrane region" description="Helical" evidence="8">
    <location>
        <begin position="291"/>
        <end position="320"/>
    </location>
</feature>
<dbReference type="Pfam" id="PF01594">
    <property type="entry name" value="AI-2E_transport"/>
    <property type="match status" value="1"/>
</dbReference>
<evidence type="ECO:0000256" key="5">
    <source>
        <dbReference type="ARBA" id="ARBA00022692"/>
    </source>
</evidence>
<sequence length="363" mass="40669">MERRKLQNWAYGLIVLVLGTIVLKEGSFLFVPLVWGVFFSFTLYPIANWLELKRIPRGVAIVLSILLFTVFVVGVFYLLLNQMIGLIKEIPEIGENLKSKLGDYFEQINTLFGGGIIADNRSTEIWSYLSPENLNKTLFATGKSLTLGGIIPLYVFLLMYYKDFFAEFLAKVSKGPSDKVLNWVGQSGYVIQSYLAGMFKVTIIVGLLAGLFFYFLGIEYFILFGAFIAIMNLIPYVGVFISSFFAILYVFLTSDSYTEPILTFGVLWGIQLLENNLITPLVVGSQVKVNALAVVLAILLGGWLWGVSGMVLFIPLVGVLKLTLERTQGMEAYAYLLGDDVPVTEANENYLKILKRKLKKPKD</sequence>
<feature type="transmembrane region" description="Helical" evidence="8">
    <location>
        <begin position="194"/>
        <end position="216"/>
    </location>
</feature>
<evidence type="ECO:0000256" key="4">
    <source>
        <dbReference type="ARBA" id="ARBA00022475"/>
    </source>
</evidence>
<keyword evidence="7 8" id="KW-0472">Membrane</keyword>
<name>A0ABV8AT21_9BACT</name>
<evidence type="ECO:0000256" key="1">
    <source>
        <dbReference type="ARBA" id="ARBA00004651"/>
    </source>
</evidence>
<dbReference type="RefSeq" id="WP_377906143.1">
    <property type="nucleotide sequence ID" value="NZ_JBHRZS010000007.1"/>
</dbReference>
<dbReference type="PANTHER" id="PTHR21716:SF53">
    <property type="entry name" value="PERMEASE PERM-RELATED"/>
    <property type="match status" value="1"/>
</dbReference>
<accession>A0ABV8AT21</accession>
<dbReference type="EMBL" id="JBHRZS010000007">
    <property type="protein sequence ID" value="MFC3880792.1"/>
    <property type="molecule type" value="Genomic_DNA"/>
</dbReference>
<evidence type="ECO:0000256" key="2">
    <source>
        <dbReference type="ARBA" id="ARBA00009773"/>
    </source>
</evidence>
<comment type="caution">
    <text evidence="9">The sequence shown here is derived from an EMBL/GenBank/DDBJ whole genome shotgun (WGS) entry which is preliminary data.</text>
</comment>
<dbReference type="Proteomes" id="UP001595805">
    <property type="component" value="Unassembled WGS sequence"/>
</dbReference>
<dbReference type="InterPro" id="IPR002549">
    <property type="entry name" value="AI-2E-like"/>
</dbReference>
<evidence type="ECO:0000256" key="6">
    <source>
        <dbReference type="ARBA" id="ARBA00022989"/>
    </source>
</evidence>
<keyword evidence="10" id="KW-1185">Reference proteome</keyword>
<keyword evidence="6 8" id="KW-1133">Transmembrane helix</keyword>